<dbReference type="InterPro" id="IPR043130">
    <property type="entry name" value="CDP-OH_PTrfase_TM_dom"/>
</dbReference>
<keyword evidence="13" id="KW-1208">Phospholipid metabolism</keyword>
<organism evidence="17 18">
    <name type="scientific">Bacillus changyiensis</name>
    <dbReference type="NCBI Taxonomy" id="3004103"/>
    <lineage>
        <taxon>Bacteria</taxon>
        <taxon>Bacillati</taxon>
        <taxon>Bacillota</taxon>
        <taxon>Bacilli</taxon>
        <taxon>Bacillales</taxon>
        <taxon>Bacillaceae</taxon>
        <taxon>Bacillus</taxon>
    </lineage>
</organism>
<evidence type="ECO:0000256" key="9">
    <source>
        <dbReference type="ARBA" id="ARBA00022989"/>
    </source>
</evidence>
<dbReference type="Pfam" id="PF01066">
    <property type="entry name" value="CDP-OH_P_transf"/>
    <property type="match status" value="1"/>
</dbReference>
<sequence length="180" mass="19609">MRNQLKKTIPSLITIGNLTSGLASILLACKGYLSLAIILVLIGAIFDSLDGMFARKLNVVSTFGKELDSLADIVTFGVAPTLITYSTIFQEAPLLGIPSTMLFPICGALRLARFNIQSEQEYFTGLPITAAGVILVILNFLSDVISKKMFIFITLFLSYLMISKLKVISLKGKKILKKVS</sequence>
<dbReference type="PROSITE" id="PS51257">
    <property type="entry name" value="PROKAR_LIPOPROTEIN"/>
    <property type="match status" value="1"/>
</dbReference>
<dbReference type="PANTHER" id="PTHR14269">
    <property type="entry name" value="CDP-DIACYLGLYCEROL--GLYCEROL-3-PHOSPHATE 3-PHOSPHATIDYLTRANSFERASE-RELATED"/>
    <property type="match status" value="1"/>
</dbReference>
<dbReference type="Proteomes" id="UP001211894">
    <property type="component" value="Unassembled WGS sequence"/>
</dbReference>
<evidence type="ECO:0000256" key="4">
    <source>
        <dbReference type="ARBA" id="ARBA00013174"/>
    </source>
</evidence>
<keyword evidence="6" id="KW-0444">Lipid biosynthesis</keyword>
<reference evidence="17 18" key="1">
    <citation type="submission" date="2023-01" db="EMBL/GenBank/DDBJ databases">
        <title>Bacillus changyiensis sp. nov., isolated from a coastal deposit.</title>
        <authorList>
            <person name="Xiao G."/>
            <person name="Lai Q."/>
            <person name="Hu Z."/>
            <person name="Shao Z."/>
        </authorList>
    </citation>
    <scope>NUCLEOTIDE SEQUENCE [LARGE SCALE GENOMIC DNA]</scope>
    <source>
        <strain evidence="17 18">CLL-7-23</strain>
    </source>
</reference>
<dbReference type="InterPro" id="IPR048254">
    <property type="entry name" value="CDP_ALCOHOL_P_TRANSF_CS"/>
</dbReference>
<evidence type="ECO:0000313" key="17">
    <source>
        <dbReference type="EMBL" id="MDA7028066.1"/>
    </source>
</evidence>
<evidence type="ECO:0000256" key="8">
    <source>
        <dbReference type="ARBA" id="ARBA00022692"/>
    </source>
</evidence>
<comment type="subcellular location">
    <subcellularLocation>
        <location evidence="2">Endomembrane system</location>
        <topology evidence="2">Multi-pass membrane protein</topology>
    </subcellularLocation>
</comment>
<feature type="transmembrane region" description="Helical" evidence="16">
    <location>
        <begin position="148"/>
        <end position="168"/>
    </location>
</feature>
<keyword evidence="10" id="KW-0443">Lipid metabolism</keyword>
<evidence type="ECO:0000256" key="5">
    <source>
        <dbReference type="ARBA" id="ARBA00017171"/>
    </source>
</evidence>
<protein>
    <recommendedName>
        <fullName evidence="5">CDP-diacylglycerol--serine O-phosphatidyltransferase</fullName>
        <ecNumber evidence="4">2.7.8.8</ecNumber>
    </recommendedName>
    <alternativeName>
        <fullName evidence="14">Phosphatidylserine synthase</fullName>
    </alternativeName>
</protein>
<dbReference type="GO" id="GO:0003882">
    <property type="term" value="F:CDP-diacylglycerol-serine O-phosphatidyltransferase activity"/>
    <property type="evidence" value="ECO:0007669"/>
    <property type="project" value="UniProtKB-EC"/>
</dbReference>
<evidence type="ECO:0000256" key="1">
    <source>
        <dbReference type="ARBA" id="ARBA00000287"/>
    </source>
</evidence>
<evidence type="ECO:0000256" key="14">
    <source>
        <dbReference type="ARBA" id="ARBA00032361"/>
    </source>
</evidence>
<evidence type="ECO:0000256" key="7">
    <source>
        <dbReference type="ARBA" id="ARBA00022679"/>
    </source>
</evidence>
<dbReference type="InterPro" id="IPR004533">
    <property type="entry name" value="CDP-diaglyc--ser_O-PTrfase"/>
</dbReference>
<proteinExistence type="inferred from homology"/>
<dbReference type="PANTHER" id="PTHR14269:SF61">
    <property type="entry name" value="CDP-DIACYLGLYCEROL--SERINE O-PHOSPHATIDYLTRANSFERASE"/>
    <property type="match status" value="1"/>
</dbReference>
<evidence type="ECO:0000256" key="12">
    <source>
        <dbReference type="ARBA" id="ARBA00023209"/>
    </source>
</evidence>
<name>A0ABT4X718_9BACI</name>
<comment type="similarity">
    <text evidence="3 15">Belongs to the CDP-alcohol phosphatidyltransferase class-I family.</text>
</comment>
<feature type="transmembrane region" description="Helical" evidence="16">
    <location>
        <begin position="94"/>
        <end position="112"/>
    </location>
</feature>
<keyword evidence="12" id="KW-0594">Phospholipid biosynthesis</keyword>
<evidence type="ECO:0000256" key="2">
    <source>
        <dbReference type="ARBA" id="ARBA00004127"/>
    </source>
</evidence>
<keyword evidence="11 16" id="KW-0472">Membrane</keyword>
<dbReference type="RefSeq" id="WP_271341884.1">
    <property type="nucleotide sequence ID" value="NZ_JAQKAB010000012.1"/>
</dbReference>
<evidence type="ECO:0000256" key="10">
    <source>
        <dbReference type="ARBA" id="ARBA00023098"/>
    </source>
</evidence>
<dbReference type="NCBIfam" id="TIGR00473">
    <property type="entry name" value="pssA"/>
    <property type="match status" value="1"/>
</dbReference>
<comment type="caution">
    <text evidence="17">The sequence shown here is derived from an EMBL/GenBank/DDBJ whole genome shotgun (WGS) entry which is preliminary data.</text>
</comment>
<dbReference type="Gene3D" id="1.20.120.1760">
    <property type="match status" value="1"/>
</dbReference>
<keyword evidence="9 16" id="KW-1133">Transmembrane helix</keyword>
<accession>A0ABT4X718</accession>
<dbReference type="EMBL" id="JAQKAB010000012">
    <property type="protein sequence ID" value="MDA7028066.1"/>
    <property type="molecule type" value="Genomic_DNA"/>
</dbReference>
<dbReference type="EC" id="2.7.8.8" evidence="4"/>
<evidence type="ECO:0000256" key="3">
    <source>
        <dbReference type="ARBA" id="ARBA00010441"/>
    </source>
</evidence>
<feature type="transmembrane region" description="Helical" evidence="16">
    <location>
        <begin position="124"/>
        <end position="142"/>
    </location>
</feature>
<feature type="transmembrane region" description="Helical" evidence="16">
    <location>
        <begin position="32"/>
        <end position="49"/>
    </location>
</feature>
<evidence type="ECO:0000313" key="18">
    <source>
        <dbReference type="Proteomes" id="UP001211894"/>
    </source>
</evidence>
<gene>
    <name evidence="17" type="primary">pssA</name>
    <name evidence="17" type="ORF">PJ311_15945</name>
</gene>
<evidence type="ECO:0000256" key="13">
    <source>
        <dbReference type="ARBA" id="ARBA00023264"/>
    </source>
</evidence>
<dbReference type="InterPro" id="IPR000462">
    <property type="entry name" value="CDP-OH_P_trans"/>
</dbReference>
<dbReference type="InterPro" id="IPR050324">
    <property type="entry name" value="CDP-alcohol_PTase-I"/>
</dbReference>
<keyword evidence="7 15" id="KW-0808">Transferase</keyword>
<evidence type="ECO:0000256" key="16">
    <source>
        <dbReference type="SAM" id="Phobius"/>
    </source>
</evidence>
<evidence type="ECO:0000256" key="15">
    <source>
        <dbReference type="RuleBase" id="RU003750"/>
    </source>
</evidence>
<dbReference type="PROSITE" id="PS00379">
    <property type="entry name" value="CDP_ALCOHOL_P_TRANSF"/>
    <property type="match status" value="1"/>
</dbReference>
<keyword evidence="8 16" id="KW-0812">Transmembrane</keyword>
<evidence type="ECO:0000256" key="11">
    <source>
        <dbReference type="ARBA" id="ARBA00023136"/>
    </source>
</evidence>
<comment type="catalytic activity">
    <reaction evidence="1">
        <text>a CDP-1,2-diacyl-sn-glycerol + L-serine = a 1,2-diacyl-sn-glycero-3-phospho-L-serine + CMP + H(+)</text>
        <dbReference type="Rhea" id="RHEA:16913"/>
        <dbReference type="ChEBI" id="CHEBI:15378"/>
        <dbReference type="ChEBI" id="CHEBI:33384"/>
        <dbReference type="ChEBI" id="CHEBI:57262"/>
        <dbReference type="ChEBI" id="CHEBI:58332"/>
        <dbReference type="ChEBI" id="CHEBI:60377"/>
        <dbReference type="EC" id="2.7.8.8"/>
    </reaction>
</comment>
<keyword evidence="18" id="KW-1185">Reference proteome</keyword>
<evidence type="ECO:0000256" key="6">
    <source>
        <dbReference type="ARBA" id="ARBA00022516"/>
    </source>
</evidence>